<accession>A0A975GHU7</accession>
<evidence type="ECO:0000313" key="2">
    <source>
        <dbReference type="EMBL" id="QTA81088.1"/>
    </source>
</evidence>
<proteinExistence type="predicted"/>
<dbReference type="RefSeq" id="WP_207687158.1">
    <property type="nucleotide sequence ID" value="NZ_CP061799.1"/>
</dbReference>
<name>A0A975GHU7_9BACT</name>
<organism evidence="2 3">
    <name type="scientific">Desulfonema limicola</name>
    <dbReference type="NCBI Taxonomy" id="45656"/>
    <lineage>
        <taxon>Bacteria</taxon>
        <taxon>Pseudomonadati</taxon>
        <taxon>Thermodesulfobacteriota</taxon>
        <taxon>Desulfobacteria</taxon>
        <taxon>Desulfobacterales</taxon>
        <taxon>Desulfococcaceae</taxon>
        <taxon>Desulfonema</taxon>
    </lineage>
</organism>
<reference evidence="2" key="1">
    <citation type="journal article" date="2021" name="Microb. Physiol.">
        <title>Proteogenomic Insights into the Physiology of Marine, Sulfate-Reducing, Filamentous Desulfonema limicola and Desulfonema magnum.</title>
        <authorList>
            <person name="Schnaars V."/>
            <person name="Wohlbrand L."/>
            <person name="Scheve S."/>
            <person name="Hinrichs C."/>
            <person name="Reinhardt R."/>
            <person name="Rabus R."/>
        </authorList>
    </citation>
    <scope>NUCLEOTIDE SEQUENCE</scope>
    <source>
        <strain evidence="2">5ac10</strain>
    </source>
</reference>
<dbReference type="Gene3D" id="3.30.420.10">
    <property type="entry name" value="Ribonuclease H-like superfamily/Ribonuclease H"/>
    <property type="match status" value="1"/>
</dbReference>
<dbReference type="InterPro" id="IPR038717">
    <property type="entry name" value="Tc1-like_DDE_dom"/>
</dbReference>
<dbReference type="PANTHER" id="PTHR33939:SF1">
    <property type="entry name" value="DUF4371 DOMAIN-CONTAINING PROTEIN"/>
    <property type="match status" value="1"/>
</dbReference>
<dbReference type="PANTHER" id="PTHR33939">
    <property type="entry name" value="PROTEIN CBG22215"/>
    <property type="match status" value="1"/>
</dbReference>
<protein>
    <submittedName>
        <fullName evidence="2">Transposase family protein, DDE domain-containing</fullName>
    </submittedName>
</protein>
<dbReference type="InterPro" id="IPR036397">
    <property type="entry name" value="RNaseH_sf"/>
</dbReference>
<dbReference type="AlphaFoldDB" id="A0A975GHU7"/>
<evidence type="ECO:0000313" key="3">
    <source>
        <dbReference type="Proteomes" id="UP000663720"/>
    </source>
</evidence>
<dbReference type="Pfam" id="PF13358">
    <property type="entry name" value="DDE_3"/>
    <property type="match status" value="1"/>
</dbReference>
<dbReference type="Proteomes" id="UP000663720">
    <property type="component" value="Chromosome"/>
</dbReference>
<gene>
    <name evidence="2" type="ORF">dnl_34140</name>
</gene>
<feature type="domain" description="Tc1-like transposase DDE" evidence="1">
    <location>
        <begin position="245"/>
        <end position="382"/>
    </location>
</feature>
<dbReference type="GO" id="GO:0003676">
    <property type="term" value="F:nucleic acid binding"/>
    <property type="evidence" value="ECO:0007669"/>
    <property type="project" value="InterPro"/>
</dbReference>
<dbReference type="KEGG" id="dli:dnl_34140"/>
<sequence>MSHIGSALTLAEKKLVVHVKHYFDREKKLSLKNNKDICVDNSARRAAQATNLSEVTVWRIMAEYNKNKTLSSPVPKGSSPYAVNDCVKTICQDIIRSYNIRREHLSLRLLVGILNDEFGISVARETLRRSLYRWKILHGSVQRHTALRERDYVVKARREYLIRKRYLNNSKRMLVYLDETFINKNYSGSDSSWYCSDWNNDSRLDKSFGPYINKPAGKGERFIILNAVTKDGWVNGTQLVFQANRRTGDYHGSMEEENFTRWLTTQLLPNIADNSVIIMDNAPYHNMFLEDNVPALTSSKSVLQKWLTENNIAFSEDFLRIQLIDLINQHRPQRMFKLDFMLRNDPLCKDRNIEILRTPQYHPELQPIEKCWAVMKQYMARHCNFTLKGLRKNLETAWTKVTSETMEGIMEKVTFWENHHFEQDSLLDSIDDKYGANYVEDDE</sequence>
<dbReference type="EMBL" id="CP061799">
    <property type="protein sequence ID" value="QTA81088.1"/>
    <property type="molecule type" value="Genomic_DNA"/>
</dbReference>
<keyword evidence="3" id="KW-1185">Reference proteome</keyword>
<evidence type="ECO:0000259" key="1">
    <source>
        <dbReference type="Pfam" id="PF13358"/>
    </source>
</evidence>